<dbReference type="PANTHER" id="PTHR45947:SF3">
    <property type="entry name" value="SULFOQUINOVOSYL TRANSFERASE SQD2"/>
    <property type="match status" value="1"/>
</dbReference>
<dbReference type="Pfam" id="PF13692">
    <property type="entry name" value="Glyco_trans_1_4"/>
    <property type="match status" value="1"/>
</dbReference>
<dbReference type="Gene3D" id="3.40.50.2000">
    <property type="entry name" value="Glycogen Phosphorylase B"/>
    <property type="match status" value="2"/>
</dbReference>
<dbReference type="InterPro" id="IPR050194">
    <property type="entry name" value="Glycosyltransferase_grp1"/>
</dbReference>
<keyword evidence="1" id="KW-0808">Transferase</keyword>
<dbReference type="OrthoDB" id="9790710at2"/>
<proteinExistence type="predicted"/>
<dbReference type="STRING" id="246191.SAMN05660337_1247"/>
<sequence length="790" mass="89668">MGAHLKSPLPKISFGVIVLNGEPFNRYCLKSLYPYAHEIIVVEGAVKGAEAVSSPDGHSTDGTLEIIKRFKEEEDPENKIILITRDGFWEEKDQMSEAYAEAVSGDWLWQVDIDEFYKEEDMNFICNLMDERPEITEISFEQKTFWGSPDYICDSSYLQQGASLYHRIFKWAPEYKYKTHRPPTVIDPAGVSLCEINPLSGVDLAAVGVYMYHYSLLFPKQVREKVAYYSTWNGKAQRKMPKWMDDDYFGMNNPFHLHNVTSHPGWLERYTGPHPKQVVEMWNEVKTGKKSVEIRPMDDVEEFIDSNSYRQGILDIRAELRRRDHPDIKMDDPVLRSVINKEDSPYGYKIIQISTNESRGGAAQVHNSICELFSGRDDGKFGVSSFVKDTDNNAPWCKPLYLESIEKQVSTVATPLMDYDIASSFYLLQKPEFLKSDLVHMHNIHGYYFNPLTLPLVSLLKPTVWTLHDMNPFTGHCGNSLECEGWRNGCKSCAHLDYYPQLKKDVAGDLFRDKRIISSVIDTTLVCPSQWLVDLVKQTFLSKLDCKMIPNGIDTNIFKPYLKDEARKILGIPKDAFVLVITAKGGMQSKGGEFLERAGKELQQRNSKLVLLNIGGTYHSDSVNIINFPYIADRNVLALAYSSGDVFAYPSLGDNHPLCVMEAMACGLPVVTFRTGGIPEQVVEGETGLIADYMNQEQFTQSLGMLMDRPSLCKAMSMKAAQHGRSFKVEKMVDSYARLYEEVLERRSRNGAPDVGKVSRALEYLQSRLAQVGNTAGVEVYKMMFEDRVV</sequence>
<organism evidence="1 2">
    <name type="scientific">Maridesulfovibrio ferrireducens</name>
    <dbReference type="NCBI Taxonomy" id="246191"/>
    <lineage>
        <taxon>Bacteria</taxon>
        <taxon>Pseudomonadati</taxon>
        <taxon>Thermodesulfobacteriota</taxon>
        <taxon>Desulfovibrionia</taxon>
        <taxon>Desulfovibrionales</taxon>
        <taxon>Desulfovibrionaceae</taxon>
        <taxon>Maridesulfovibrio</taxon>
    </lineage>
</organism>
<dbReference type="Gene3D" id="3.90.550.10">
    <property type="entry name" value="Spore Coat Polysaccharide Biosynthesis Protein SpsA, Chain A"/>
    <property type="match status" value="1"/>
</dbReference>
<dbReference type="SUPFAM" id="SSF53756">
    <property type="entry name" value="UDP-Glycosyltransferase/glycogen phosphorylase"/>
    <property type="match status" value="1"/>
</dbReference>
<dbReference type="SUPFAM" id="SSF53448">
    <property type="entry name" value="Nucleotide-diphospho-sugar transferases"/>
    <property type="match status" value="1"/>
</dbReference>
<evidence type="ECO:0000313" key="1">
    <source>
        <dbReference type="EMBL" id="SDK79051.1"/>
    </source>
</evidence>
<accession>A0A1G9ESM6</accession>
<gene>
    <name evidence="1" type="ORF">SAMN05660337_1247</name>
</gene>
<evidence type="ECO:0000313" key="2">
    <source>
        <dbReference type="Proteomes" id="UP000199053"/>
    </source>
</evidence>
<dbReference type="PANTHER" id="PTHR45947">
    <property type="entry name" value="SULFOQUINOVOSYL TRANSFERASE SQD2"/>
    <property type="match status" value="1"/>
</dbReference>
<keyword evidence="2" id="KW-1185">Reference proteome</keyword>
<reference evidence="2" key="1">
    <citation type="submission" date="2016-10" db="EMBL/GenBank/DDBJ databases">
        <authorList>
            <person name="Varghese N."/>
            <person name="Submissions S."/>
        </authorList>
    </citation>
    <scope>NUCLEOTIDE SEQUENCE [LARGE SCALE GENOMIC DNA]</scope>
    <source>
        <strain evidence="2">DSM 16995</strain>
    </source>
</reference>
<dbReference type="GO" id="GO:0016757">
    <property type="term" value="F:glycosyltransferase activity"/>
    <property type="evidence" value="ECO:0007669"/>
    <property type="project" value="TreeGrafter"/>
</dbReference>
<name>A0A1G9ESM6_9BACT</name>
<dbReference type="InterPro" id="IPR029044">
    <property type="entry name" value="Nucleotide-diphossugar_trans"/>
</dbReference>
<dbReference type="EMBL" id="FNGA01000002">
    <property type="protein sequence ID" value="SDK79051.1"/>
    <property type="molecule type" value="Genomic_DNA"/>
</dbReference>
<dbReference type="RefSeq" id="WP_092159334.1">
    <property type="nucleotide sequence ID" value="NZ_FNGA01000002.1"/>
</dbReference>
<dbReference type="Proteomes" id="UP000199053">
    <property type="component" value="Unassembled WGS sequence"/>
</dbReference>
<dbReference type="AlphaFoldDB" id="A0A1G9ESM6"/>
<protein>
    <submittedName>
        <fullName evidence="1">Glycosyltransferase involved in cell wall bisynthesis</fullName>
    </submittedName>
</protein>